<dbReference type="InterPro" id="IPR000182">
    <property type="entry name" value="GNAT_dom"/>
</dbReference>
<evidence type="ECO:0000313" key="6">
    <source>
        <dbReference type="Proteomes" id="UP000611629"/>
    </source>
</evidence>
<name>A0A974BL60_SEDHY</name>
<sequence>MNHAGTITLTTDRLILRRFTVDDTEAVYNNWTSDSDEPIGAIGLFVVNEGDMRGDFAYSISRRYWGMGIASEAFKEVLKFAFEIVGFNRIESYHSINNLASGKVMQKAGMKLEGLARQKYKSNVGFEDSYMYSILKNEFK</sequence>
<dbReference type="InterPro" id="IPR016181">
    <property type="entry name" value="Acyl_CoA_acyltransferase"/>
</dbReference>
<dbReference type="PANTHER" id="PTHR43792:SF8">
    <property type="entry name" value="[RIBOSOMAL PROTEIN US5]-ALANINE N-ACETYLTRANSFERASE"/>
    <property type="match status" value="1"/>
</dbReference>
<dbReference type="EMBL" id="JACBNQ010000020">
    <property type="protein sequence ID" value="NYB75374.1"/>
    <property type="molecule type" value="Genomic_DNA"/>
</dbReference>
<evidence type="ECO:0000313" key="5">
    <source>
        <dbReference type="EMBL" id="NYB75374.1"/>
    </source>
</evidence>
<protein>
    <submittedName>
        <fullName evidence="5">GNAT family N-acetyltransferase</fullName>
    </submittedName>
</protein>
<keyword evidence="2" id="KW-0012">Acyltransferase</keyword>
<keyword evidence="6" id="KW-1185">Reference proteome</keyword>
<comment type="similarity">
    <text evidence="3">Belongs to the acetyltransferase family. RimJ subfamily.</text>
</comment>
<reference evidence="5" key="1">
    <citation type="submission" date="2020-07" db="EMBL/GenBank/DDBJ databases">
        <title>Genomic analysis of a strain of Sedimentibacter Hydroxybenzoicus DSM7310.</title>
        <authorList>
            <person name="Ma S."/>
        </authorList>
    </citation>
    <scope>NUCLEOTIDE SEQUENCE</scope>
    <source>
        <strain evidence="5">DSM 7310</strain>
    </source>
</reference>
<gene>
    <name evidence="5" type="ORF">HZF24_14595</name>
</gene>
<evidence type="ECO:0000256" key="1">
    <source>
        <dbReference type="ARBA" id="ARBA00022679"/>
    </source>
</evidence>
<dbReference type="AlphaFoldDB" id="A0A974BL60"/>
<dbReference type="Pfam" id="PF13302">
    <property type="entry name" value="Acetyltransf_3"/>
    <property type="match status" value="1"/>
</dbReference>
<dbReference type="RefSeq" id="WP_179239077.1">
    <property type="nucleotide sequence ID" value="NZ_JACBNQ010000020.1"/>
</dbReference>
<evidence type="ECO:0000256" key="2">
    <source>
        <dbReference type="ARBA" id="ARBA00023315"/>
    </source>
</evidence>
<dbReference type="Gene3D" id="3.40.630.30">
    <property type="match status" value="1"/>
</dbReference>
<feature type="domain" description="N-acetyltransferase" evidence="4">
    <location>
        <begin position="1"/>
        <end position="133"/>
    </location>
</feature>
<comment type="caution">
    <text evidence="5">The sequence shown here is derived from an EMBL/GenBank/DDBJ whole genome shotgun (WGS) entry which is preliminary data.</text>
</comment>
<dbReference type="InterPro" id="IPR051531">
    <property type="entry name" value="N-acetyltransferase"/>
</dbReference>
<accession>A0A974BL60</accession>
<dbReference type="GO" id="GO:0016747">
    <property type="term" value="F:acyltransferase activity, transferring groups other than amino-acyl groups"/>
    <property type="evidence" value="ECO:0007669"/>
    <property type="project" value="InterPro"/>
</dbReference>
<dbReference type="Proteomes" id="UP000611629">
    <property type="component" value="Unassembled WGS sequence"/>
</dbReference>
<proteinExistence type="inferred from homology"/>
<evidence type="ECO:0000259" key="4">
    <source>
        <dbReference type="PROSITE" id="PS51186"/>
    </source>
</evidence>
<organism evidence="5 6">
    <name type="scientific">Sedimentibacter hydroxybenzoicus DSM 7310</name>
    <dbReference type="NCBI Taxonomy" id="1123245"/>
    <lineage>
        <taxon>Bacteria</taxon>
        <taxon>Bacillati</taxon>
        <taxon>Bacillota</taxon>
        <taxon>Tissierellia</taxon>
        <taxon>Sedimentibacter</taxon>
    </lineage>
</organism>
<dbReference type="CDD" id="cd04301">
    <property type="entry name" value="NAT_SF"/>
    <property type="match status" value="1"/>
</dbReference>
<evidence type="ECO:0000256" key="3">
    <source>
        <dbReference type="ARBA" id="ARBA00038502"/>
    </source>
</evidence>
<dbReference type="PROSITE" id="PS51186">
    <property type="entry name" value="GNAT"/>
    <property type="match status" value="1"/>
</dbReference>
<dbReference type="PANTHER" id="PTHR43792">
    <property type="entry name" value="GNAT FAMILY, PUTATIVE (AFU_ORTHOLOGUE AFUA_3G00765)-RELATED-RELATED"/>
    <property type="match status" value="1"/>
</dbReference>
<dbReference type="SUPFAM" id="SSF55729">
    <property type="entry name" value="Acyl-CoA N-acyltransferases (Nat)"/>
    <property type="match status" value="1"/>
</dbReference>
<keyword evidence="1" id="KW-0808">Transferase</keyword>